<dbReference type="GO" id="GO:0030170">
    <property type="term" value="F:pyridoxal phosphate binding"/>
    <property type="evidence" value="ECO:0007669"/>
    <property type="project" value="InterPro"/>
</dbReference>
<dbReference type="GO" id="GO:0003824">
    <property type="term" value="F:catalytic activity"/>
    <property type="evidence" value="ECO:0007669"/>
    <property type="project" value="InterPro"/>
</dbReference>
<dbReference type="PANTHER" id="PTHR30212">
    <property type="entry name" value="PROTEIN YIIM"/>
    <property type="match status" value="1"/>
</dbReference>
<proteinExistence type="predicted"/>
<dbReference type="PROSITE" id="PS51340">
    <property type="entry name" value="MOSC"/>
    <property type="match status" value="1"/>
</dbReference>
<dbReference type="Gene3D" id="2.40.33.20">
    <property type="entry name" value="PK beta-barrel domain-like"/>
    <property type="match status" value="1"/>
</dbReference>
<dbReference type="InterPro" id="IPR005302">
    <property type="entry name" value="MoCF_Sase_C"/>
</dbReference>
<dbReference type="RefSeq" id="WP_046513471.1">
    <property type="nucleotide sequence ID" value="NZ_LAYZ01000002.1"/>
</dbReference>
<dbReference type="InterPro" id="IPR005163">
    <property type="entry name" value="Tri_helical_YiiM-like"/>
</dbReference>
<dbReference type="InterPro" id="IPR052353">
    <property type="entry name" value="Benzoxazolinone_Detox_Enz"/>
</dbReference>
<comment type="caution">
    <text evidence="2">The sequence shown here is derived from an EMBL/GenBank/DDBJ whole genome shotgun (WGS) entry which is preliminary data.</text>
</comment>
<evidence type="ECO:0000259" key="1">
    <source>
        <dbReference type="PROSITE" id="PS51340"/>
    </source>
</evidence>
<evidence type="ECO:0000313" key="2">
    <source>
        <dbReference type="EMBL" id="KKK34969.1"/>
    </source>
</evidence>
<name>A0A0M2SJV8_9STAP</name>
<keyword evidence="3" id="KW-1185">Reference proteome</keyword>
<feature type="domain" description="MOSC" evidence="1">
    <location>
        <begin position="39"/>
        <end position="173"/>
    </location>
</feature>
<organism evidence="2 3">
    <name type="scientific">Salinicoccus sediminis</name>
    <dbReference type="NCBI Taxonomy" id="1432562"/>
    <lineage>
        <taxon>Bacteria</taxon>
        <taxon>Bacillati</taxon>
        <taxon>Bacillota</taxon>
        <taxon>Bacilli</taxon>
        <taxon>Bacillales</taxon>
        <taxon>Staphylococcaceae</taxon>
        <taxon>Salinicoccus</taxon>
    </lineage>
</organism>
<dbReference type="EMBL" id="LAYZ01000002">
    <property type="protein sequence ID" value="KKK34969.1"/>
    <property type="molecule type" value="Genomic_DNA"/>
</dbReference>
<dbReference type="Proteomes" id="UP000034287">
    <property type="component" value="Unassembled WGS sequence"/>
</dbReference>
<protein>
    <submittedName>
        <fullName evidence="2">Sulfurase</fullName>
    </submittedName>
</protein>
<dbReference type="GO" id="GO:0030151">
    <property type="term" value="F:molybdenum ion binding"/>
    <property type="evidence" value="ECO:0007669"/>
    <property type="project" value="InterPro"/>
</dbReference>
<dbReference type="PANTHER" id="PTHR30212:SF2">
    <property type="entry name" value="PROTEIN YIIM"/>
    <property type="match status" value="1"/>
</dbReference>
<evidence type="ECO:0000313" key="3">
    <source>
        <dbReference type="Proteomes" id="UP000034287"/>
    </source>
</evidence>
<dbReference type="Pfam" id="PF03475">
    <property type="entry name" value="YiiM_3-alpha"/>
    <property type="match status" value="1"/>
</dbReference>
<dbReference type="InterPro" id="IPR011037">
    <property type="entry name" value="Pyrv_Knase-like_insert_dom_sf"/>
</dbReference>
<reference evidence="2 3" key="1">
    <citation type="submission" date="2015-04" db="EMBL/GenBank/DDBJ databases">
        <title>Taxonomic description and genome sequence of Salinicoccus sediminis sp. nov., a novel hyper halotolerant bacterium isolated from marine sediment.</title>
        <authorList>
            <person name="Mathan Kumar R."/>
            <person name="Kaur G."/>
            <person name="Kumar N."/>
            <person name="Kumar A."/>
            <person name="Singh N.K."/>
            <person name="Kaur N."/>
            <person name="Mayilraj S."/>
        </authorList>
    </citation>
    <scope>NUCLEOTIDE SEQUENCE [LARGE SCALE GENOMIC DNA]</scope>
    <source>
        <strain evidence="2 3">SV-16</strain>
    </source>
</reference>
<dbReference type="PATRIC" id="fig|1432562.3.peg.946"/>
<accession>A0A0M2SJV8</accession>
<dbReference type="Pfam" id="PF03473">
    <property type="entry name" value="MOSC"/>
    <property type="match status" value="1"/>
</dbReference>
<dbReference type="AlphaFoldDB" id="A0A0M2SJV8"/>
<gene>
    <name evidence="2" type="ORF">WN59_04800</name>
</gene>
<dbReference type="SUPFAM" id="SSF50800">
    <property type="entry name" value="PK beta-barrel domain-like"/>
    <property type="match status" value="1"/>
</dbReference>
<sequence length="236" mass="26409">MAVEKPCIDRLFTGGVKQLGDPQAEDKLERPWESGIFKMETDSSVFLSETGFAGDEVADKKNHGGPEKAVFAYAAKHYAHWRHELGIGIAPGGNGENLSVTNMDESSVCIGDTYQMGEARVQVSQPRRPCWKPARRHRILDLALRIQKTGRTGWYFRVLEEGRVKAGDTLELVSRPYPEWTIRAANEVMYEQKGNIGLAESLASCELLADNWKNTLNKRLMGKEGGIDKRVYGPNR</sequence>
<dbReference type="STRING" id="1432562.WN59_04800"/>